<organism evidence="4">
    <name type="scientific">Nippostrongylus brasiliensis</name>
    <name type="common">Rat hookworm</name>
    <dbReference type="NCBI Taxonomy" id="27835"/>
    <lineage>
        <taxon>Eukaryota</taxon>
        <taxon>Metazoa</taxon>
        <taxon>Ecdysozoa</taxon>
        <taxon>Nematoda</taxon>
        <taxon>Chromadorea</taxon>
        <taxon>Rhabditida</taxon>
        <taxon>Rhabditina</taxon>
        <taxon>Rhabditomorpha</taxon>
        <taxon>Strongyloidea</taxon>
        <taxon>Heligmosomidae</taxon>
        <taxon>Nippostrongylus</taxon>
    </lineage>
</organism>
<reference evidence="4" key="1">
    <citation type="submission" date="2017-02" db="UniProtKB">
        <authorList>
            <consortium name="WormBaseParasite"/>
        </authorList>
    </citation>
    <scope>IDENTIFICATION</scope>
</reference>
<dbReference type="STRING" id="27835.A0A0N4XMH7"/>
<keyword evidence="3" id="KW-1185">Reference proteome</keyword>
<reference evidence="2 3" key="2">
    <citation type="submission" date="2018-11" db="EMBL/GenBank/DDBJ databases">
        <authorList>
            <consortium name="Pathogen Informatics"/>
        </authorList>
    </citation>
    <scope>NUCLEOTIDE SEQUENCE [LARGE SCALE GENOMIC DNA]</scope>
</reference>
<name>A0A0N4XMH7_NIPBR</name>
<feature type="region of interest" description="Disordered" evidence="1">
    <location>
        <begin position="24"/>
        <end position="54"/>
    </location>
</feature>
<protein>
    <submittedName>
        <fullName evidence="2 4">Uncharacterized protein</fullName>
    </submittedName>
</protein>
<dbReference type="Proteomes" id="UP000271162">
    <property type="component" value="Unassembled WGS sequence"/>
</dbReference>
<feature type="compositionally biased region" description="Polar residues" evidence="1">
    <location>
        <begin position="34"/>
        <end position="54"/>
    </location>
</feature>
<sequence length="131" mass="15162">MQRQHRRSTQGVTKEHLEEASRIAMAENARRRGSTNTQNAATTPTVTSGSTPKETLSGAQRVWFDWLPKNAISHQCIRTEVQQATREARKMDRSEAERTVHNGVRKRRFFCLFYSFLCYDDFDEAAQCCFK</sequence>
<proteinExistence type="predicted"/>
<dbReference type="WBParaSite" id="NBR_0000372901-mRNA-1">
    <property type="protein sequence ID" value="NBR_0000372901-mRNA-1"/>
    <property type="gene ID" value="NBR_0000372901"/>
</dbReference>
<evidence type="ECO:0000256" key="1">
    <source>
        <dbReference type="SAM" id="MobiDB-lite"/>
    </source>
</evidence>
<dbReference type="EMBL" id="UYSL01005954">
    <property type="protein sequence ID" value="VDL67319.1"/>
    <property type="molecule type" value="Genomic_DNA"/>
</dbReference>
<accession>A0A0N4XMH7</accession>
<evidence type="ECO:0000313" key="4">
    <source>
        <dbReference type="WBParaSite" id="NBR_0000372901-mRNA-1"/>
    </source>
</evidence>
<dbReference type="Gene3D" id="6.10.140.390">
    <property type="match status" value="1"/>
</dbReference>
<gene>
    <name evidence="2" type="ORF">NBR_LOCUS3730</name>
</gene>
<dbReference type="AlphaFoldDB" id="A0A0N4XMH7"/>
<evidence type="ECO:0000313" key="3">
    <source>
        <dbReference type="Proteomes" id="UP000271162"/>
    </source>
</evidence>
<evidence type="ECO:0000313" key="2">
    <source>
        <dbReference type="EMBL" id="VDL67319.1"/>
    </source>
</evidence>